<evidence type="ECO:0000256" key="5">
    <source>
        <dbReference type="ARBA" id="ARBA00023136"/>
    </source>
</evidence>
<protein>
    <submittedName>
        <fullName evidence="13">Early nodulin-like protein 3</fullName>
    </submittedName>
</protein>
<evidence type="ECO:0000256" key="1">
    <source>
        <dbReference type="ARBA" id="ARBA00004609"/>
    </source>
</evidence>
<dbReference type="Gene3D" id="2.60.40.420">
    <property type="entry name" value="Cupredoxins - blue copper proteins"/>
    <property type="match status" value="1"/>
</dbReference>
<feature type="signal peptide" evidence="11">
    <location>
        <begin position="1"/>
        <end position="30"/>
    </location>
</feature>
<keyword evidence="8" id="KW-0449">Lipoprotein</keyword>
<evidence type="ECO:0000313" key="13">
    <source>
        <dbReference type="EMBL" id="KAL1537735.1"/>
    </source>
</evidence>
<reference evidence="13 14" key="1">
    <citation type="submission" date="2024-06" db="EMBL/GenBank/DDBJ databases">
        <title>A chromosome level genome sequence of Diviner's sage (Salvia divinorum).</title>
        <authorList>
            <person name="Ford S.A."/>
            <person name="Ro D.-K."/>
            <person name="Ness R.W."/>
            <person name="Phillips M.A."/>
        </authorList>
    </citation>
    <scope>NUCLEOTIDE SEQUENCE [LARGE SCALE GENOMIC DNA]</scope>
    <source>
        <strain evidence="13">SAF-2024a</strain>
        <tissue evidence="13">Leaf</tissue>
    </source>
</reference>
<dbReference type="PROSITE" id="PS51485">
    <property type="entry name" value="PHYTOCYANIN"/>
    <property type="match status" value="1"/>
</dbReference>
<dbReference type="SUPFAM" id="SSF49503">
    <property type="entry name" value="Cupredoxins"/>
    <property type="match status" value="1"/>
</dbReference>
<comment type="subcellular location">
    <subcellularLocation>
        <location evidence="1">Cell membrane</location>
        <topology evidence="1">Lipid-anchor</topology>
        <topology evidence="1">GPI-anchor</topology>
    </subcellularLocation>
</comment>
<evidence type="ECO:0000256" key="2">
    <source>
        <dbReference type="ARBA" id="ARBA00022475"/>
    </source>
</evidence>
<sequence>MAPSILSLSRKPYQIIGLVSLLLLVETSNGFEFKVGGPTGSWAVPSDPSVAIYNHWAEKTRFQIGDSLLFVYDSSRDSVLHVTEDDYNNCNTASPLHKLSDGRSSFRLDRSGPYYFISGVAENCRKNEKLVVVVMAERSSSHKSDDAASSSPPPEEAPSPPFDSSQNNAAFTKAGSFAALLGLSLALVN</sequence>
<evidence type="ECO:0000256" key="9">
    <source>
        <dbReference type="ARBA" id="ARBA00035011"/>
    </source>
</evidence>
<comment type="caution">
    <text evidence="13">The sequence shown here is derived from an EMBL/GenBank/DDBJ whole genome shotgun (WGS) entry which is preliminary data.</text>
</comment>
<dbReference type="Proteomes" id="UP001567538">
    <property type="component" value="Unassembled WGS sequence"/>
</dbReference>
<dbReference type="InterPro" id="IPR039391">
    <property type="entry name" value="Phytocyanin-like"/>
</dbReference>
<dbReference type="Pfam" id="PF02298">
    <property type="entry name" value="Cu_bind_like"/>
    <property type="match status" value="1"/>
</dbReference>
<accession>A0ABD1G0W1</accession>
<keyword evidence="2" id="KW-1003">Cell membrane</keyword>
<keyword evidence="14" id="KW-1185">Reference proteome</keyword>
<organism evidence="13 14">
    <name type="scientific">Salvia divinorum</name>
    <name type="common">Maria pastora</name>
    <name type="synonym">Diviner's sage</name>
    <dbReference type="NCBI Taxonomy" id="28513"/>
    <lineage>
        <taxon>Eukaryota</taxon>
        <taxon>Viridiplantae</taxon>
        <taxon>Streptophyta</taxon>
        <taxon>Embryophyta</taxon>
        <taxon>Tracheophyta</taxon>
        <taxon>Spermatophyta</taxon>
        <taxon>Magnoliopsida</taxon>
        <taxon>eudicotyledons</taxon>
        <taxon>Gunneridae</taxon>
        <taxon>Pentapetalae</taxon>
        <taxon>asterids</taxon>
        <taxon>lamiids</taxon>
        <taxon>Lamiales</taxon>
        <taxon>Lamiaceae</taxon>
        <taxon>Nepetoideae</taxon>
        <taxon>Mentheae</taxon>
        <taxon>Salviinae</taxon>
        <taxon>Salvia</taxon>
        <taxon>Salvia subgen. Calosphace</taxon>
    </lineage>
</organism>
<dbReference type="PANTHER" id="PTHR33021:SF253">
    <property type="entry name" value="EARLY NODULIN-LIKE PROTEIN 9"/>
    <property type="match status" value="1"/>
</dbReference>
<feature type="compositionally biased region" description="Pro residues" evidence="10">
    <location>
        <begin position="151"/>
        <end position="161"/>
    </location>
</feature>
<dbReference type="InterPro" id="IPR003245">
    <property type="entry name" value="Phytocyanin_dom"/>
</dbReference>
<name>A0ABD1G0W1_SALDI</name>
<evidence type="ECO:0000313" key="14">
    <source>
        <dbReference type="Proteomes" id="UP001567538"/>
    </source>
</evidence>
<evidence type="ECO:0000256" key="7">
    <source>
        <dbReference type="ARBA" id="ARBA00023180"/>
    </source>
</evidence>
<feature type="chain" id="PRO_5044828057" evidence="11">
    <location>
        <begin position="31"/>
        <end position="189"/>
    </location>
</feature>
<evidence type="ECO:0000256" key="4">
    <source>
        <dbReference type="ARBA" id="ARBA00022729"/>
    </source>
</evidence>
<evidence type="ECO:0000256" key="3">
    <source>
        <dbReference type="ARBA" id="ARBA00022622"/>
    </source>
</evidence>
<dbReference type="CDD" id="cd11019">
    <property type="entry name" value="OsENODL1_like"/>
    <property type="match status" value="1"/>
</dbReference>
<dbReference type="EMBL" id="JBEAFC010000011">
    <property type="protein sequence ID" value="KAL1537735.1"/>
    <property type="molecule type" value="Genomic_DNA"/>
</dbReference>
<evidence type="ECO:0000259" key="12">
    <source>
        <dbReference type="PROSITE" id="PS51485"/>
    </source>
</evidence>
<dbReference type="GO" id="GO:0098552">
    <property type="term" value="C:side of membrane"/>
    <property type="evidence" value="ECO:0007669"/>
    <property type="project" value="UniProtKB-KW"/>
</dbReference>
<dbReference type="FunFam" id="2.60.40.420:FF:000010">
    <property type="entry name" value="Early nodulin-like protein 1"/>
    <property type="match status" value="1"/>
</dbReference>
<keyword evidence="7" id="KW-0325">Glycoprotein</keyword>
<dbReference type="InterPro" id="IPR041846">
    <property type="entry name" value="ENL_dom"/>
</dbReference>
<keyword evidence="3" id="KW-0336">GPI-anchor</keyword>
<feature type="region of interest" description="Disordered" evidence="10">
    <location>
        <begin position="141"/>
        <end position="168"/>
    </location>
</feature>
<evidence type="ECO:0000256" key="6">
    <source>
        <dbReference type="ARBA" id="ARBA00023157"/>
    </source>
</evidence>
<evidence type="ECO:0000256" key="10">
    <source>
        <dbReference type="SAM" id="MobiDB-lite"/>
    </source>
</evidence>
<proteinExistence type="inferred from homology"/>
<gene>
    <name evidence="13" type="ORF">AAHA92_30220</name>
</gene>
<dbReference type="InterPro" id="IPR008972">
    <property type="entry name" value="Cupredoxin"/>
</dbReference>
<evidence type="ECO:0000256" key="8">
    <source>
        <dbReference type="ARBA" id="ARBA00023288"/>
    </source>
</evidence>
<feature type="domain" description="Phytocyanin" evidence="12">
    <location>
        <begin position="31"/>
        <end position="136"/>
    </location>
</feature>
<dbReference type="AlphaFoldDB" id="A0ABD1G0W1"/>
<dbReference type="PANTHER" id="PTHR33021">
    <property type="entry name" value="BLUE COPPER PROTEIN"/>
    <property type="match status" value="1"/>
</dbReference>
<keyword evidence="4 11" id="KW-0732">Signal</keyword>
<evidence type="ECO:0000256" key="11">
    <source>
        <dbReference type="SAM" id="SignalP"/>
    </source>
</evidence>
<keyword evidence="5" id="KW-0472">Membrane</keyword>
<dbReference type="GO" id="GO:0005886">
    <property type="term" value="C:plasma membrane"/>
    <property type="evidence" value="ECO:0007669"/>
    <property type="project" value="UniProtKB-SubCell"/>
</dbReference>
<comment type="similarity">
    <text evidence="9">Belongs to the early nodulin-like (ENODL) family.</text>
</comment>
<keyword evidence="6" id="KW-1015">Disulfide bond</keyword>